<protein>
    <submittedName>
        <fullName evidence="1">Uncharacterized protein</fullName>
    </submittedName>
</protein>
<dbReference type="AlphaFoldDB" id="A0A834EQ88"/>
<reference evidence="1 2" key="1">
    <citation type="journal article" date="2020" name="Nature">
        <title>Six reference-quality genomes reveal evolution of bat adaptations.</title>
        <authorList>
            <person name="Jebb D."/>
            <person name="Huang Z."/>
            <person name="Pippel M."/>
            <person name="Hughes G.M."/>
            <person name="Lavrichenko K."/>
            <person name="Devanna P."/>
            <person name="Winkler S."/>
            <person name="Jermiin L.S."/>
            <person name="Skirmuntt E.C."/>
            <person name="Katzourakis A."/>
            <person name="Burkitt-Gray L."/>
            <person name="Ray D.A."/>
            <person name="Sullivan K.A.M."/>
            <person name="Roscito J.G."/>
            <person name="Kirilenko B.M."/>
            <person name="Davalos L.M."/>
            <person name="Corthals A.P."/>
            <person name="Power M.L."/>
            <person name="Jones G."/>
            <person name="Ransome R.D."/>
            <person name="Dechmann D.K.N."/>
            <person name="Locatelli A.G."/>
            <person name="Puechmaille S.J."/>
            <person name="Fedrigo O."/>
            <person name="Jarvis E.D."/>
            <person name="Hiller M."/>
            <person name="Vernes S.C."/>
            <person name="Myers E.W."/>
            <person name="Teeling E.C."/>
        </authorList>
    </citation>
    <scope>NUCLEOTIDE SEQUENCE [LARGE SCALE GENOMIC DNA]</scope>
    <source>
        <strain evidence="1">Bat1K_MPI-CBG_1</strain>
    </source>
</reference>
<sequence length="181" mass="19391">MSVQPSVYSCPLMSLRPVFPFSATCVRERMDNERFSTLTLEFASLPIQVAAWMGGAAPAGLIKGNAYSTTSRSPISFPLGPQRHHLLSGGRFAKSRNPEFPTCPSATLEPAACHCSAHARMPPCCKNHECVENLPPKRTRSGREGRVAAPCLLRRAGLHGTAGIAGRGLSFEGFLLAASKL</sequence>
<gene>
    <name evidence="1" type="ORF">HJG60_009654</name>
</gene>
<organism evidence="1 2">
    <name type="scientific">Phyllostomus discolor</name>
    <name type="common">pale spear-nosed bat</name>
    <dbReference type="NCBI Taxonomy" id="89673"/>
    <lineage>
        <taxon>Eukaryota</taxon>
        <taxon>Metazoa</taxon>
        <taxon>Chordata</taxon>
        <taxon>Craniata</taxon>
        <taxon>Vertebrata</taxon>
        <taxon>Euteleostomi</taxon>
        <taxon>Mammalia</taxon>
        <taxon>Eutheria</taxon>
        <taxon>Laurasiatheria</taxon>
        <taxon>Chiroptera</taxon>
        <taxon>Yangochiroptera</taxon>
        <taxon>Phyllostomidae</taxon>
        <taxon>Phyllostominae</taxon>
        <taxon>Phyllostomus</taxon>
    </lineage>
</organism>
<accession>A0A834EQ88</accession>
<name>A0A834EQ88_9CHIR</name>
<dbReference type="EMBL" id="JABVXQ010000002">
    <property type="protein sequence ID" value="KAF6125106.1"/>
    <property type="molecule type" value="Genomic_DNA"/>
</dbReference>
<evidence type="ECO:0000313" key="1">
    <source>
        <dbReference type="EMBL" id="KAF6125106.1"/>
    </source>
</evidence>
<comment type="caution">
    <text evidence="1">The sequence shown here is derived from an EMBL/GenBank/DDBJ whole genome shotgun (WGS) entry which is preliminary data.</text>
</comment>
<dbReference type="Proteomes" id="UP000664940">
    <property type="component" value="Unassembled WGS sequence"/>
</dbReference>
<evidence type="ECO:0000313" key="2">
    <source>
        <dbReference type="Proteomes" id="UP000664940"/>
    </source>
</evidence>
<proteinExistence type="predicted"/>